<dbReference type="InterPro" id="IPR035979">
    <property type="entry name" value="RBD_domain_sf"/>
</dbReference>
<feature type="compositionally biased region" description="Polar residues" evidence="1">
    <location>
        <begin position="1"/>
        <end position="10"/>
    </location>
</feature>
<evidence type="ECO:0000313" key="2">
    <source>
        <dbReference type="EMBL" id="OMH85495.1"/>
    </source>
</evidence>
<dbReference type="InterPro" id="IPR012677">
    <property type="entry name" value="Nucleotide-bd_a/b_plait_sf"/>
</dbReference>
<organism evidence="2 3">
    <name type="scientific">Zancudomyces culisetae</name>
    <name type="common">Gut fungus</name>
    <name type="synonym">Smittium culisetae</name>
    <dbReference type="NCBI Taxonomy" id="1213189"/>
    <lineage>
        <taxon>Eukaryota</taxon>
        <taxon>Fungi</taxon>
        <taxon>Fungi incertae sedis</taxon>
        <taxon>Zoopagomycota</taxon>
        <taxon>Kickxellomycotina</taxon>
        <taxon>Harpellomycetes</taxon>
        <taxon>Harpellales</taxon>
        <taxon>Legeriomycetaceae</taxon>
        <taxon>Zancudomyces</taxon>
    </lineage>
</organism>
<name>A0A1R1PWY1_ZANCU</name>
<proteinExistence type="predicted"/>
<comment type="caution">
    <text evidence="2">The sequence shown here is derived from an EMBL/GenBank/DDBJ whole genome shotgun (WGS) entry which is preliminary data.</text>
</comment>
<feature type="region of interest" description="Disordered" evidence="1">
    <location>
        <begin position="803"/>
        <end position="882"/>
    </location>
</feature>
<keyword evidence="3" id="KW-1185">Reference proteome</keyword>
<sequence>MRKEGSMNNKNSRKGYSQHGYLDGEDENLSKRRLTDDRYEFKSNKRSKSSYEYKRHESSDGHEEGKGSSDTYKSGHRNRNRLPQRSYKHSESSQSDKNGFRNRYGSSSSVPTKIPSPILREKHIHTLKRGSEGDTLRTRRDMSMNLSERVSTGNGNGSERIGLEEGEISERVEAPNTDLGYGVMRFSPPPPPPFNDRRVTRSLIFTVTEKLVFNDLLSKVKKFGRLNKFMEGKTECKFGYFDLREAVQAYEALRKSLPTDQVTDIRYLQMNPKTLGKNKPSPSYFQASILVVLDSSTEVIDRKDEQVFEKYGEINRIHAYNGLLNTRVVEYYDTRSTKSAFEHLNNTNMNGKGQLRIVYIWDESVGREEISPAGSKKSGASLRAKSNANGYHCSAAAESTGEYCTRPSTDLETSHGKSLTHIPEVKTANLSSKSFGSFGEKLANLSGNTKSKGVGNSLVGIEASDASPSSVSSPDCIELVQREYERLVMNGGLYSYVKDLDADNFYSLLPTPAKLSISTAQPNTDLSSHIASVQSKLFNFQLAKTSFLMGEGQMLDVSDVIKCIHSQNSIISSPPSSLTTSLESYVLDCAPKSCSPASHPPEYLKMISHLVEIKKNKTSISASQDNLPLPSPPRSSSTILAEHVHTTKPHASTSTSSPITQNHGDINHGAFTVYSCASPTYSNIGTASPEQPTADTVGFHSVSPKNSLNTQHLNTISCVTPKLVSTISLDSSASADHHKPSEYSKIHTAGSQTIIHKRSLSASDSPITTVGFCTPPFNTGTQALLHTPSLKVKRIKLKFTDPENKKLSSTLPNLRSKNKTNPTPKNLATSTSPSTSCASQEAPGVPASKGATRSMRSRKRTTDSPQALTTSITTRSRSKKAS</sequence>
<dbReference type="EMBL" id="LSSK01000076">
    <property type="protein sequence ID" value="OMH85495.1"/>
    <property type="molecule type" value="Genomic_DNA"/>
</dbReference>
<dbReference type="GO" id="GO:0003676">
    <property type="term" value="F:nucleic acid binding"/>
    <property type="evidence" value="ECO:0007669"/>
    <property type="project" value="InterPro"/>
</dbReference>
<dbReference type="SUPFAM" id="SSF54928">
    <property type="entry name" value="RNA-binding domain, RBD"/>
    <property type="match status" value="1"/>
</dbReference>
<dbReference type="OrthoDB" id="439808at2759"/>
<dbReference type="AlphaFoldDB" id="A0A1R1PWY1"/>
<reference evidence="3" key="1">
    <citation type="submission" date="2017-01" db="EMBL/GenBank/DDBJ databases">
        <authorList>
            <person name="Wang Y."/>
            <person name="White M."/>
            <person name="Kvist S."/>
            <person name="Moncalvo J.-M."/>
        </authorList>
    </citation>
    <scope>NUCLEOTIDE SEQUENCE [LARGE SCALE GENOMIC DNA]</scope>
    <source>
        <strain evidence="3">COL-18-3</strain>
    </source>
</reference>
<dbReference type="Gene3D" id="3.30.70.330">
    <property type="match status" value="1"/>
</dbReference>
<gene>
    <name evidence="2" type="ORF">AX774_g985</name>
</gene>
<feature type="compositionally biased region" description="Basic and acidic residues" evidence="1">
    <location>
        <begin position="28"/>
        <end position="67"/>
    </location>
</feature>
<accession>A0A1R1PWY1</accession>
<evidence type="ECO:0000313" key="3">
    <source>
        <dbReference type="Proteomes" id="UP000188320"/>
    </source>
</evidence>
<feature type="region of interest" description="Disordered" evidence="1">
    <location>
        <begin position="1"/>
        <end position="114"/>
    </location>
</feature>
<dbReference type="Proteomes" id="UP000188320">
    <property type="component" value="Unassembled WGS sequence"/>
</dbReference>
<feature type="compositionally biased region" description="Polar residues" evidence="1">
    <location>
        <begin position="807"/>
        <end position="828"/>
    </location>
</feature>
<protein>
    <submittedName>
        <fullName evidence="2">Protein MEI2-like 2</fullName>
    </submittedName>
</protein>
<evidence type="ECO:0000256" key="1">
    <source>
        <dbReference type="SAM" id="MobiDB-lite"/>
    </source>
</evidence>